<dbReference type="InterPro" id="IPR035914">
    <property type="entry name" value="Sperma_CUB_dom_sf"/>
</dbReference>
<reference evidence="5" key="1">
    <citation type="journal article" date="2019" name="Int. J. Syst. Evol. Microbiol.">
        <title>The Global Catalogue of Microorganisms (GCM) 10K type strain sequencing project: providing services to taxonomists for standard genome sequencing and annotation.</title>
        <authorList>
            <consortium name="The Broad Institute Genomics Platform"/>
            <consortium name="The Broad Institute Genome Sequencing Center for Infectious Disease"/>
            <person name="Wu L."/>
            <person name="Ma J."/>
        </authorList>
    </citation>
    <scope>NUCLEOTIDE SEQUENCE [LARGE SCALE GENOMIC DNA]</scope>
    <source>
        <strain evidence="5">KCTC 32514</strain>
    </source>
</reference>
<dbReference type="SUPFAM" id="SSF49299">
    <property type="entry name" value="PKD domain"/>
    <property type="match status" value="1"/>
</dbReference>
<dbReference type="InterPro" id="IPR013783">
    <property type="entry name" value="Ig-like_fold"/>
</dbReference>
<protein>
    <submittedName>
        <fullName evidence="4">Choice-of-anchor L domain-containing protein</fullName>
    </submittedName>
</protein>
<evidence type="ECO:0000259" key="3">
    <source>
        <dbReference type="PROSITE" id="PS50093"/>
    </source>
</evidence>
<dbReference type="InterPro" id="IPR022409">
    <property type="entry name" value="PKD/Chitinase_dom"/>
</dbReference>
<dbReference type="RefSeq" id="WP_379660178.1">
    <property type="nucleotide sequence ID" value="NZ_JBHUOS010000002.1"/>
</dbReference>
<feature type="chain" id="PRO_5046008954" evidence="2">
    <location>
        <begin position="18"/>
        <end position="1167"/>
    </location>
</feature>
<dbReference type="CDD" id="cd00041">
    <property type="entry name" value="CUB"/>
    <property type="match status" value="1"/>
</dbReference>
<feature type="signal peptide" evidence="2">
    <location>
        <begin position="1"/>
        <end position="17"/>
    </location>
</feature>
<keyword evidence="5" id="KW-1185">Reference proteome</keyword>
<dbReference type="InterPro" id="IPR035986">
    <property type="entry name" value="PKD_dom_sf"/>
</dbReference>
<comment type="caution">
    <text evidence="4">The sequence shown here is derived from an EMBL/GenBank/DDBJ whole genome shotgun (WGS) entry which is preliminary data.</text>
</comment>
<feature type="non-terminal residue" evidence="4">
    <location>
        <position position="1167"/>
    </location>
</feature>
<dbReference type="NCBIfam" id="NF038133">
    <property type="entry name" value="choice_anch_L"/>
    <property type="match status" value="1"/>
</dbReference>
<dbReference type="InterPro" id="IPR000859">
    <property type="entry name" value="CUB_dom"/>
</dbReference>
<dbReference type="InterPro" id="IPR000601">
    <property type="entry name" value="PKD_dom"/>
</dbReference>
<accession>A0ABW5ZTF5</accession>
<organism evidence="4 5">
    <name type="scientific">Psychroserpens luteus</name>
    <dbReference type="NCBI Taxonomy" id="1434066"/>
    <lineage>
        <taxon>Bacteria</taxon>
        <taxon>Pseudomonadati</taxon>
        <taxon>Bacteroidota</taxon>
        <taxon>Flavobacteriia</taxon>
        <taxon>Flavobacteriales</taxon>
        <taxon>Flavobacteriaceae</taxon>
        <taxon>Psychroserpens</taxon>
    </lineage>
</organism>
<evidence type="ECO:0000256" key="1">
    <source>
        <dbReference type="ARBA" id="ARBA00023157"/>
    </source>
</evidence>
<evidence type="ECO:0000256" key="2">
    <source>
        <dbReference type="SAM" id="SignalP"/>
    </source>
</evidence>
<dbReference type="PROSITE" id="PS50093">
    <property type="entry name" value="PKD"/>
    <property type="match status" value="1"/>
</dbReference>
<feature type="domain" description="PKD" evidence="3">
    <location>
        <begin position="152"/>
        <end position="233"/>
    </location>
</feature>
<dbReference type="SUPFAM" id="SSF49854">
    <property type="entry name" value="Spermadhesin, CUB domain"/>
    <property type="match status" value="1"/>
</dbReference>
<name>A0ABW5ZTF5_9FLAO</name>
<dbReference type="Pfam" id="PF18911">
    <property type="entry name" value="PKD_4"/>
    <property type="match status" value="1"/>
</dbReference>
<dbReference type="Pfam" id="PF00431">
    <property type="entry name" value="CUB"/>
    <property type="match status" value="1"/>
</dbReference>
<keyword evidence="1" id="KW-1015">Disulfide bond</keyword>
<dbReference type="Gene3D" id="2.60.120.290">
    <property type="entry name" value="Spermadhesin, CUB domain"/>
    <property type="match status" value="1"/>
</dbReference>
<dbReference type="Gene3D" id="2.60.40.10">
    <property type="entry name" value="Immunoglobulins"/>
    <property type="match status" value="1"/>
</dbReference>
<gene>
    <name evidence="4" type="ORF">ACFS29_04730</name>
</gene>
<proteinExistence type="predicted"/>
<dbReference type="SMART" id="SM00089">
    <property type="entry name" value="PKD"/>
    <property type="match status" value="1"/>
</dbReference>
<evidence type="ECO:0000313" key="4">
    <source>
        <dbReference type="EMBL" id="MFD2914933.1"/>
    </source>
</evidence>
<keyword evidence="2" id="KW-0732">Signal</keyword>
<dbReference type="EMBL" id="JBHUOS010000002">
    <property type="protein sequence ID" value="MFD2914933.1"/>
    <property type="molecule type" value="Genomic_DNA"/>
</dbReference>
<dbReference type="InterPro" id="IPR049804">
    <property type="entry name" value="Choice_anch_L"/>
</dbReference>
<sequence>MKKLYLLFFLLSYMSFAQDLNMQNGSFNRCAPDKFYDSGGAGGAYSSDENFVTTICANNPGEFIILDFLAFSTQLNLDVLTIYDGDDTTAPIIGSYNGANNPGTIVASDTNVSGCITVEFVTNDSGTTTGWEADIICAVPCQTITPSIDSTMPEMNSSGSVQANVGEAITFNGSANFSTDGNGAIYEWNFGDSNTDTGNTVTNTYNAPGTYTVTLIVTDDNPIGCTETTTISVFIVGENIVVDQTTYTIEQLVEDVLINSDCAQISNIQSSTGTDFGDDNGIGYFINDGTLFPFTDGILLTSGDASKVRGPNDNALSDGGGNWPGDTALDTAVGISSNNASVIEFDFVPLADSISFEFLMASEEYNGYSGGSFECTYSDAFAFLLTDSADNVTNLAVLPATTTPILVTNIHPDNSGCNAINEQYFGGYTQWPDMSVPYNAGTPPQAPMSFDGRTAVFIAQSAVIPGETYHIKLVVADASDTALDSGVFLKAGSFDLGGDLGDDITIAAGTAECYGATTVLDTQTPTAAHVWYIDGVVIPGETGSTLSVTESGVYSVDVVFSGICQASDSVIVEFKPIPIANTPPNTTICSTSGTGEFTLTDNDTEILGTQDPAEFEISYHLIEQDAIDNINPLTSPYTNVSNPQTIFVRIAELTQECFDTTSFDLEFTNLDINTVLTPLQECDDNNDGFAMFTLTDANIEVIDVLDPATVSVSYHFSLAEAESGMNPLPIPYTNVMIDNQTVFVRVQSNLSSDCYNTTTLDLIVNALPVPVIPTSYEVCDDDNDGFSIFDLTTKDSEILGTQTGMTVTYHETLIEAIDGVNAQTSPYSNISAGSQTMVVRVTDDITGCSDTAELVLFVNPIPSVGSISNYQLCDDNLSGDETEIFDLSTKDTEAIDSQTGVTVTYHETLSDAVDGLSPLSNLYSNTSNPQTIFVNITNTTSGCVNVGNFDLIVNPLPALVSPTPLEVCDDGTPDGITSIDLTLKNVEITDNNPNYSVSYHIDLLDAQNNANPLDIPYTNTIDGQIVVVRVQDINTGCYNTTTLELIVQQAPIANTPTALEYCDPDSDGFGEFDLESKNNEITGGDPSLTVSYHETMADAINNVNSLTSLYNNIVEDMQTVYARVESSTIATNCATIVELVLIVNPTPQLGAGPTALEVCDDLSADGI</sequence>
<evidence type="ECO:0000313" key="5">
    <source>
        <dbReference type="Proteomes" id="UP001597548"/>
    </source>
</evidence>
<dbReference type="CDD" id="cd00146">
    <property type="entry name" value="PKD"/>
    <property type="match status" value="1"/>
</dbReference>
<dbReference type="Proteomes" id="UP001597548">
    <property type="component" value="Unassembled WGS sequence"/>
</dbReference>